<name>A0A0J0XH41_9TREE</name>
<feature type="transmembrane region" description="Helical" evidence="5">
    <location>
        <begin position="61"/>
        <end position="81"/>
    </location>
</feature>
<dbReference type="AlphaFoldDB" id="A0A0J0XH41"/>
<evidence type="ECO:0000259" key="6">
    <source>
        <dbReference type="PROSITE" id="PS50850"/>
    </source>
</evidence>
<keyword evidence="2 5" id="KW-0812">Transmembrane</keyword>
<dbReference type="STRING" id="879819.A0A0J0XH41"/>
<accession>A0A0J0XH41</accession>
<feature type="transmembrane region" description="Helical" evidence="5">
    <location>
        <begin position="181"/>
        <end position="200"/>
    </location>
</feature>
<feature type="domain" description="Major facilitator superfamily (MFS) profile" evidence="6">
    <location>
        <begin position="27"/>
        <end position="475"/>
    </location>
</feature>
<dbReference type="Pfam" id="PF07690">
    <property type="entry name" value="MFS_1"/>
    <property type="match status" value="1"/>
</dbReference>
<dbReference type="Proteomes" id="UP000053611">
    <property type="component" value="Unassembled WGS sequence"/>
</dbReference>
<evidence type="ECO:0000256" key="2">
    <source>
        <dbReference type="ARBA" id="ARBA00022692"/>
    </source>
</evidence>
<reference evidence="7 8" key="1">
    <citation type="submission" date="2015-03" db="EMBL/GenBank/DDBJ databases">
        <title>Genomics and transcriptomics of the oil-accumulating basidiomycete yeast T. oleaginosus allow insights into substrate utilization and the diverse evolutionary trajectories of mating systems in fungi.</title>
        <authorList>
            <consortium name="DOE Joint Genome Institute"/>
            <person name="Kourist R."/>
            <person name="Kracht O."/>
            <person name="Bracharz F."/>
            <person name="Lipzen A."/>
            <person name="Nolan M."/>
            <person name="Ohm R."/>
            <person name="Grigoriev I."/>
            <person name="Sun S."/>
            <person name="Heitman J."/>
            <person name="Bruck T."/>
            <person name="Nowrousian M."/>
        </authorList>
    </citation>
    <scope>NUCLEOTIDE SEQUENCE [LARGE SCALE GENOMIC DNA]</scope>
    <source>
        <strain evidence="7 8">IBC0246</strain>
    </source>
</reference>
<keyword evidence="8" id="KW-1185">Reference proteome</keyword>
<evidence type="ECO:0000256" key="1">
    <source>
        <dbReference type="ARBA" id="ARBA00004141"/>
    </source>
</evidence>
<feature type="transmembrane region" description="Helical" evidence="5">
    <location>
        <begin position="155"/>
        <end position="175"/>
    </location>
</feature>
<dbReference type="InterPro" id="IPR011701">
    <property type="entry name" value="MFS"/>
</dbReference>
<feature type="transmembrane region" description="Helical" evidence="5">
    <location>
        <begin position="345"/>
        <end position="366"/>
    </location>
</feature>
<evidence type="ECO:0000256" key="4">
    <source>
        <dbReference type="ARBA" id="ARBA00023136"/>
    </source>
</evidence>
<evidence type="ECO:0000313" key="7">
    <source>
        <dbReference type="EMBL" id="KLT40406.1"/>
    </source>
</evidence>
<gene>
    <name evidence="7" type="ORF">CC85DRAFT_297531</name>
</gene>
<dbReference type="OrthoDB" id="5215911at2759"/>
<feature type="transmembrane region" description="Helical" evidence="5">
    <location>
        <begin position="440"/>
        <end position="460"/>
    </location>
</feature>
<feature type="transmembrane region" description="Helical" evidence="5">
    <location>
        <begin position="253"/>
        <end position="276"/>
    </location>
</feature>
<keyword evidence="4 5" id="KW-0472">Membrane</keyword>
<dbReference type="PROSITE" id="PS50850">
    <property type="entry name" value="MFS"/>
    <property type="match status" value="1"/>
</dbReference>
<feature type="transmembrane region" description="Helical" evidence="5">
    <location>
        <begin position="410"/>
        <end position="428"/>
    </location>
</feature>
<feature type="transmembrane region" description="Helical" evidence="5">
    <location>
        <begin position="372"/>
        <end position="398"/>
    </location>
</feature>
<dbReference type="Gene3D" id="1.20.1250.20">
    <property type="entry name" value="MFS general substrate transporter like domains"/>
    <property type="match status" value="1"/>
</dbReference>
<dbReference type="InterPro" id="IPR036259">
    <property type="entry name" value="MFS_trans_sf"/>
</dbReference>
<dbReference type="GO" id="GO:0022857">
    <property type="term" value="F:transmembrane transporter activity"/>
    <property type="evidence" value="ECO:0007669"/>
    <property type="project" value="InterPro"/>
</dbReference>
<dbReference type="PANTHER" id="PTHR23502">
    <property type="entry name" value="MAJOR FACILITATOR SUPERFAMILY"/>
    <property type="match status" value="1"/>
</dbReference>
<dbReference type="PANTHER" id="PTHR23502:SF185">
    <property type="entry name" value="MAJOR FACILITATOR SUPERFAMILY (MFS) PROFILE DOMAIN-CONTAINING PROTEIN"/>
    <property type="match status" value="1"/>
</dbReference>
<evidence type="ECO:0000256" key="5">
    <source>
        <dbReference type="SAM" id="Phobius"/>
    </source>
</evidence>
<dbReference type="GO" id="GO:0005886">
    <property type="term" value="C:plasma membrane"/>
    <property type="evidence" value="ECO:0007669"/>
    <property type="project" value="TreeGrafter"/>
</dbReference>
<comment type="subcellular location">
    <subcellularLocation>
        <location evidence="1">Membrane</location>
        <topology evidence="1">Multi-pass membrane protein</topology>
    </subcellularLocation>
</comment>
<feature type="transmembrane region" description="Helical" evidence="5">
    <location>
        <begin position="93"/>
        <end position="110"/>
    </location>
</feature>
<protein>
    <submittedName>
        <fullName evidence="7">MFS general substrate transporter</fullName>
    </submittedName>
</protein>
<sequence>MEQAGRNPDLPPNHPINALSNAHKMAILATLSFSGCLMNFIIAIVLVAFPPMGAAFDVSPSRIPSTIGYQLLGMAVGPVFWNPLSRTLGRRPVYLIGSVLSLPCCVWLALSNSFPVFAVGRTVMGLIGSFSQTVPPATVADIFRPEIRGHKMSTYGVAVVISPCVAPVFSGLIVDKHSWRNLFWFCLALCGLQLILYFFIVPETLWVEAESKVEEIELDKGVYAQTEVATPYGAGRTGVAWYPWARPREYLGLLWSPIAMLRFAAITLPSFYYGSLFAWSVGLTVVMPQTFENPPYSFGTVPLGCAFLAFGVGGVLGKWSGGLAGDKAVAYVERRRGSRQPEHRLWALLPVLPLMLVALLLVGLSIDHAWHWAVLLVFGGLYFFTLSAATGVFQTYVLESYLEKSMDTQAVFQFWKMMWGFAVSFFAMQWGQASGFTNAYAVQGALACGVGLVLTVMLLWKGEAIRMAQRMPVFE</sequence>
<evidence type="ECO:0000313" key="8">
    <source>
        <dbReference type="Proteomes" id="UP000053611"/>
    </source>
</evidence>
<dbReference type="SUPFAM" id="SSF103473">
    <property type="entry name" value="MFS general substrate transporter"/>
    <property type="match status" value="1"/>
</dbReference>
<organism evidence="7 8">
    <name type="scientific">Cutaneotrichosporon oleaginosum</name>
    <dbReference type="NCBI Taxonomy" id="879819"/>
    <lineage>
        <taxon>Eukaryota</taxon>
        <taxon>Fungi</taxon>
        <taxon>Dikarya</taxon>
        <taxon>Basidiomycota</taxon>
        <taxon>Agaricomycotina</taxon>
        <taxon>Tremellomycetes</taxon>
        <taxon>Trichosporonales</taxon>
        <taxon>Trichosporonaceae</taxon>
        <taxon>Cutaneotrichosporon</taxon>
    </lineage>
</organism>
<dbReference type="InterPro" id="IPR020846">
    <property type="entry name" value="MFS_dom"/>
</dbReference>
<evidence type="ECO:0000256" key="3">
    <source>
        <dbReference type="ARBA" id="ARBA00022989"/>
    </source>
</evidence>
<keyword evidence="3 5" id="KW-1133">Transmembrane helix</keyword>
<feature type="transmembrane region" description="Helical" evidence="5">
    <location>
        <begin position="26"/>
        <end position="49"/>
    </location>
</feature>
<proteinExistence type="predicted"/>
<dbReference type="EMBL" id="KQ087235">
    <property type="protein sequence ID" value="KLT40406.1"/>
    <property type="molecule type" value="Genomic_DNA"/>
</dbReference>
<dbReference type="GeneID" id="28985616"/>